<evidence type="ECO:0000313" key="8">
    <source>
        <dbReference type="EMBL" id="AYV75557.1"/>
    </source>
</evidence>
<evidence type="ECO:0000256" key="1">
    <source>
        <dbReference type="ARBA" id="ARBA00004141"/>
    </source>
</evidence>
<name>A0A3G4ZL43_9VIRU</name>
<dbReference type="Gene3D" id="1.50.40.10">
    <property type="entry name" value="Mitochondrial carrier domain"/>
    <property type="match status" value="1"/>
</dbReference>
<dbReference type="InterPro" id="IPR023395">
    <property type="entry name" value="MCP_dom_sf"/>
</dbReference>
<keyword evidence="6" id="KW-1133">Transmembrane helix</keyword>
<evidence type="ECO:0000256" key="3">
    <source>
        <dbReference type="ARBA" id="ARBA00022448"/>
    </source>
</evidence>
<dbReference type="InterPro" id="IPR018108">
    <property type="entry name" value="MCP_transmembrane"/>
</dbReference>
<evidence type="ECO:0000256" key="2">
    <source>
        <dbReference type="ARBA" id="ARBA00006375"/>
    </source>
</evidence>
<keyword evidence="7" id="KW-0472">Membrane</keyword>
<protein>
    <submittedName>
        <fullName evidence="8">Mitochondrial carrier protein-like protein</fullName>
    </submittedName>
</protein>
<organism evidence="8">
    <name type="scientific">Terrestrivirus sp</name>
    <dbReference type="NCBI Taxonomy" id="2487775"/>
    <lineage>
        <taxon>Viruses</taxon>
        <taxon>Varidnaviria</taxon>
        <taxon>Bamfordvirae</taxon>
        <taxon>Nucleocytoviricota</taxon>
        <taxon>Megaviricetes</taxon>
        <taxon>Imitervirales</taxon>
        <taxon>Mimiviridae</taxon>
        <taxon>Klosneuvirinae</taxon>
    </lineage>
</organism>
<keyword evidence="3" id="KW-0813">Transport</keyword>
<evidence type="ECO:0000256" key="4">
    <source>
        <dbReference type="ARBA" id="ARBA00022692"/>
    </source>
</evidence>
<dbReference type="GO" id="GO:0016020">
    <property type="term" value="C:membrane"/>
    <property type="evidence" value="ECO:0007669"/>
    <property type="project" value="UniProtKB-SubCell"/>
</dbReference>
<reference evidence="8" key="1">
    <citation type="submission" date="2018-10" db="EMBL/GenBank/DDBJ databases">
        <title>Hidden diversity of soil giant viruses.</title>
        <authorList>
            <person name="Schulz F."/>
            <person name="Alteio L."/>
            <person name="Goudeau D."/>
            <person name="Ryan E.M."/>
            <person name="Malmstrom R.R."/>
            <person name="Blanchard J."/>
            <person name="Woyke T."/>
        </authorList>
    </citation>
    <scope>NUCLEOTIDE SEQUENCE</scope>
    <source>
        <strain evidence="8">TEV1</strain>
    </source>
</reference>
<evidence type="ECO:0000256" key="5">
    <source>
        <dbReference type="ARBA" id="ARBA00022737"/>
    </source>
</evidence>
<keyword evidence="5" id="KW-0677">Repeat</keyword>
<comment type="subcellular location">
    <subcellularLocation>
        <location evidence="1">Membrane</location>
        <topology evidence="1">Multi-pass membrane protein</topology>
    </subcellularLocation>
</comment>
<comment type="similarity">
    <text evidence="2">Belongs to the mitochondrial carrier (TC 2.A.29) family.</text>
</comment>
<proteinExistence type="inferred from homology"/>
<dbReference type="SUPFAM" id="SSF103506">
    <property type="entry name" value="Mitochondrial carrier"/>
    <property type="match status" value="1"/>
</dbReference>
<dbReference type="Pfam" id="PF00153">
    <property type="entry name" value="Mito_carr"/>
    <property type="match status" value="2"/>
</dbReference>
<dbReference type="EMBL" id="MK071980">
    <property type="protein sequence ID" value="AYV75557.1"/>
    <property type="molecule type" value="Genomic_DNA"/>
</dbReference>
<dbReference type="PROSITE" id="PS50920">
    <property type="entry name" value="SOLCAR"/>
    <property type="match status" value="2"/>
</dbReference>
<sequence>MDSNEYKGNYRDIVIKGFSSVIGAGVAEIVTLPLCTIKTNFQVSNTPSLRNEVMSIYTKNGIKGFYGASVPAITGQIISTSSKFTFYQIIKHERKTCDGDLFNNSLNGMIGGIFGSLLSHPIDVVKNSYQRDKQIFNEIKKTGYKTFYRGYTQTIAKNMMLYGTLFPLYDKYKTLLNGNVIQSTVLTTITTCTLLQPIDYIRTRYMAGNFNSIGWNPRNYYRGFSINLSRSMIHFSLTMFITETIFKYVKLNNLSV</sequence>
<dbReference type="PANTHER" id="PTHR45667">
    <property type="entry name" value="S-ADENOSYLMETHIONINE MITOCHONDRIAL CARRIER PROTEIN"/>
    <property type="match status" value="1"/>
</dbReference>
<accession>A0A3G4ZL43</accession>
<keyword evidence="4" id="KW-0812">Transmembrane</keyword>
<gene>
    <name evidence="8" type="ORF">Terrestrivirus2_65</name>
</gene>
<evidence type="ECO:0000256" key="6">
    <source>
        <dbReference type="ARBA" id="ARBA00022989"/>
    </source>
</evidence>
<evidence type="ECO:0000256" key="7">
    <source>
        <dbReference type="ARBA" id="ARBA00023136"/>
    </source>
</evidence>